<dbReference type="Gene3D" id="3.40.50.2000">
    <property type="entry name" value="Glycogen Phosphorylase B"/>
    <property type="match status" value="1"/>
</dbReference>
<dbReference type="PANTHER" id="PTHR47043:SF1">
    <property type="entry name" value="UDP-N-ACETYLGLUCOSAMINE TRANSFERASE SUBUNIT ALG13"/>
    <property type="match status" value="1"/>
</dbReference>
<comment type="subcellular location">
    <subcellularLocation>
        <location evidence="7">Endoplasmic reticulum</location>
    </subcellularLocation>
</comment>
<comment type="caution">
    <text evidence="10">The sequence shown here is derived from an EMBL/GenBank/DDBJ whole genome shotgun (WGS) entry which is preliminary data.</text>
</comment>
<comment type="similarity">
    <text evidence="7">Belongs to the glycosyltransferase 28 family.</text>
</comment>
<evidence type="ECO:0000256" key="7">
    <source>
        <dbReference type="RuleBase" id="RU362128"/>
    </source>
</evidence>
<evidence type="ECO:0000259" key="9">
    <source>
        <dbReference type="Pfam" id="PF04101"/>
    </source>
</evidence>
<name>A0ABR2J9I0_9PEZI</name>
<evidence type="ECO:0000256" key="2">
    <source>
        <dbReference type="ARBA" id="ARBA00012614"/>
    </source>
</evidence>
<keyword evidence="7" id="KW-0328">Glycosyltransferase</keyword>
<feature type="domain" description="Glycosyl transferase family 28 C-terminal" evidence="9">
    <location>
        <begin position="106"/>
        <end position="258"/>
    </location>
</feature>
<dbReference type="InterPro" id="IPR052474">
    <property type="entry name" value="UDP-GlcNAc_transferase"/>
</dbReference>
<evidence type="ECO:0000256" key="6">
    <source>
        <dbReference type="ARBA" id="ARBA00048184"/>
    </source>
</evidence>
<protein>
    <recommendedName>
        <fullName evidence="3 7">UDP-N-acetylglucosamine transferase subunit ALG13</fullName>
        <ecNumber evidence="2 7">2.4.1.141</ecNumber>
    </recommendedName>
    <alternativeName>
        <fullName evidence="5 7">Asparagine-linked glycosylation protein 13</fullName>
    </alternativeName>
</protein>
<feature type="compositionally biased region" description="Polar residues" evidence="8">
    <location>
        <begin position="277"/>
        <end position="292"/>
    </location>
</feature>
<proteinExistence type="inferred from homology"/>
<dbReference type="Pfam" id="PF04101">
    <property type="entry name" value="Glyco_tran_28_C"/>
    <property type="match status" value="1"/>
</dbReference>
<dbReference type="Proteomes" id="UP001390339">
    <property type="component" value="Unassembled WGS sequence"/>
</dbReference>
<gene>
    <name evidence="7" type="primary">ALG13</name>
    <name evidence="10" type="ORF">PGQ11_004966</name>
</gene>
<evidence type="ECO:0000256" key="8">
    <source>
        <dbReference type="SAM" id="MobiDB-lite"/>
    </source>
</evidence>
<comment type="catalytic activity">
    <reaction evidence="6">
        <text>an N-acetyl-alpha-D-glucosaminyl-diphospho-di-trans,poly-cis-dolichol + UDP-N-acetyl-alpha-D-glucosamine = an N,N'-diacetylchitobiosyl-diphospho-di-trans,poly-cis-dolichol + UDP + H(+)</text>
        <dbReference type="Rhea" id="RHEA:23380"/>
        <dbReference type="Rhea" id="RHEA-COMP:19507"/>
        <dbReference type="Rhea" id="RHEA-COMP:19510"/>
        <dbReference type="ChEBI" id="CHEBI:15378"/>
        <dbReference type="ChEBI" id="CHEBI:57269"/>
        <dbReference type="ChEBI" id="CHEBI:57705"/>
        <dbReference type="ChEBI" id="CHEBI:58223"/>
        <dbReference type="ChEBI" id="CHEBI:58427"/>
        <dbReference type="EC" id="2.4.1.141"/>
    </reaction>
</comment>
<evidence type="ECO:0000313" key="11">
    <source>
        <dbReference type="Proteomes" id="UP001390339"/>
    </source>
</evidence>
<dbReference type="EMBL" id="JAPCWZ010000003">
    <property type="protein sequence ID" value="KAK8874452.1"/>
    <property type="molecule type" value="Genomic_DNA"/>
</dbReference>
<feature type="region of interest" description="Disordered" evidence="8">
    <location>
        <begin position="42"/>
        <end position="80"/>
    </location>
</feature>
<accession>A0ABR2J9I0</accession>
<evidence type="ECO:0000256" key="5">
    <source>
        <dbReference type="ARBA" id="ARBA00032061"/>
    </source>
</evidence>
<keyword evidence="11" id="KW-1185">Reference proteome</keyword>
<reference evidence="10 11" key="1">
    <citation type="journal article" date="2024" name="IMA Fungus">
        <title>Apiospora arundinis, a panoply of carbohydrate-active enzymes and secondary metabolites.</title>
        <authorList>
            <person name="Sorensen T."/>
            <person name="Petersen C."/>
            <person name="Muurmann A.T."/>
            <person name="Christiansen J.V."/>
            <person name="Brundto M.L."/>
            <person name="Overgaard C.K."/>
            <person name="Boysen A.T."/>
            <person name="Wollenberg R.D."/>
            <person name="Larsen T.O."/>
            <person name="Sorensen J.L."/>
            <person name="Nielsen K.L."/>
            <person name="Sondergaard T.E."/>
        </authorList>
    </citation>
    <scope>NUCLEOTIDE SEQUENCE [LARGE SCALE GENOMIC DNA]</scope>
    <source>
        <strain evidence="10 11">AAU 773</strain>
    </source>
</reference>
<keyword evidence="7" id="KW-0256">Endoplasmic reticulum</keyword>
<organism evidence="10 11">
    <name type="scientific">Apiospora arundinis</name>
    <dbReference type="NCBI Taxonomy" id="335852"/>
    <lineage>
        <taxon>Eukaryota</taxon>
        <taxon>Fungi</taxon>
        <taxon>Dikarya</taxon>
        <taxon>Ascomycota</taxon>
        <taxon>Pezizomycotina</taxon>
        <taxon>Sordariomycetes</taxon>
        <taxon>Xylariomycetidae</taxon>
        <taxon>Amphisphaeriales</taxon>
        <taxon>Apiosporaceae</taxon>
        <taxon>Apiospora</taxon>
    </lineage>
</organism>
<dbReference type="SUPFAM" id="SSF53756">
    <property type="entry name" value="UDP-Glycosyltransferase/glycogen phosphorylase"/>
    <property type="match status" value="2"/>
</dbReference>
<evidence type="ECO:0000256" key="4">
    <source>
        <dbReference type="ARBA" id="ARBA00024804"/>
    </source>
</evidence>
<dbReference type="PANTHER" id="PTHR47043">
    <property type="entry name" value="UDP-N-ACETYLGLUCOSAMINE TRANSFERASE SUBUNIT ALG13"/>
    <property type="match status" value="1"/>
</dbReference>
<sequence>MPQPFNAIRTPPPFCRRTPPPFCRRTPPPHAAAFLSPHATAFQRHGRRTPDATMSSFDDNTDGDWELVSRPMSPSTEDPGAELEHLYNCSIVTMEPAPENMAPSKTCLVTVGATASFRSLITEMVTPKVVSALAAQGFDTMIVQCGPDLDYFESIKPSDPEVIMGGYSVVDNIVDYMRQCCPSDEHPKRSMGLIISHAGAGNLMEAVRLNTKVITVPNTDLMDNHQVELAECFAESGWAIHSQIGHIHEAIEKSVTFQPADFPPRSPPGSKKRGLEQITQDIVNGTWNDDKD</sequence>
<feature type="region of interest" description="Disordered" evidence="8">
    <location>
        <begin position="258"/>
        <end position="292"/>
    </location>
</feature>
<comment type="function">
    <text evidence="4 7">Involved in protein N-glycosylation. Essential for the second step of the dolichol-linked oligosaccharide pathway.</text>
</comment>
<evidence type="ECO:0000313" key="10">
    <source>
        <dbReference type="EMBL" id="KAK8874452.1"/>
    </source>
</evidence>
<evidence type="ECO:0000256" key="1">
    <source>
        <dbReference type="ARBA" id="ARBA00011198"/>
    </source>
</evidence>
<dbReference type="EC" id="2.4.1.141" evidence="2 7"/>
<evidence type="ECO:0000256" key="3">
    <source>
        <dbReference type="ARBA" id="ARBA00017468"/>
    </source>
</evidence>
<dbReference type="InterPro" id="IPR007235">
    <property type="entry name" value="Glyco_trans_28_C"/>
</dbReference>
<keyword evidence="7" id="KW-0808">Transferase</keyword>
<comment type="subunit">
    <text evidence="1 7">Heterodimer with ALG14 to form a functional enzyme.</text>
</comment>